<sequence>MFALAVEKREAGDYSKLRQPTSQQYSGISDYCENSPDRMMMIARNYDLSLPVTKSLIQTATKFRRQLSIRESLGPDLQKRKVTYKICIQSALREKWQGKALHGQYVTRILQNHNLSKEDTVRWLTRANLPETPDE</sequence>
<proteinExistence type="predicted"/>
<evidence type="ECO:0000313" key="1">
    <source>
        <dbReference type="EMBL" id="CAH1985438.1"/>
    </source>
</evidence>
<dbReference type="EMBL" id="CAKOFQ010006979">
    <property type="protein sequence ID" value="CAH1985438.1"/>
    <property type="molecule type" value="Genomic_DNA"/>
</dbReference>
<keyword evidence="2" id="KW-1185">Reference proteome</keyword>
<dbReference type="OrthoDB" id="6782222at2759"/>
<organism evidence="1 2">
    <name type="scientific">Acanthoscelides obtectus</name>
    <name type="common">Bean weevil</name>
    <name type="synonym">Bruchus obtectus</name>
    <dbReference type="NCBI Taxonomy" id="200917"/>
    <lineage>
        <taxon>Eukaryota</taxon>
        <taxon>Metazoa</taxon>
        <taxon>Ecdysozoa</taxon>
        <taxon>Arthropoda</taxon>
        <taxon>Hexapoda</taxon>
        <taxon>Insecta</taxon>
        <taxon>Pterygota</taxon>
        <taxon>Neoptera</taxon>
        <taxon>Endopterygota</taxon>
        <taxon>Coleoptera</taxon>
        <taxon>Polyphaga</taxon>
        <taxon>Cucujiformia</taxon>
        <taxon>Chrysomeloidea</taxon>
        <taxon>Chrysomelidae</taxon>
        <taxon>Bruchinae</taxon>
        <taxon>Bruchini</taxon>
        <taxon>Acanthoscelides</taxon>
    </lineage>
</organism>
<gene>
    <name evidence="1" type="ORF">ACAOBT_LOCUS16677</name>
</gene>
<accession>A0A9P0L0T2</accession>
<comment type="caution">
    <text evidence="1">The sequence shown here is derived from an EMBL/GenBank/DDBJ whole genome shotgun (WGS) entry which is preliminary data.</text>
</comment>
<evidence type="ECO:0000313" key="2">
    <source>
        <dbReference type="Proteomes" id="UP001152888"/>
    </source>
</evidence>
<protein>
    <submittedName>
        <fullName evidence="1">Uncharacterized protein</fullName>
    </submittedName>
</protein>
<dbReference type="AlphaFoldDB" id="A0A9P0L0T2"/>
<dbReference type="Proteomes" id="UP001152888">
    <property type="component" value="Unassembled WGS sequence"/>
</dbReference>
<reference evidence="1" key="1">
    <citation type="submission" date="2022-03" db="EMBL/GenBank/DDBJ databases">
        <authorList>
            <person name="Sayadi A."/>
        </authorList>
    </citation>
    <scope>NUCLEOTIDE SEQUENCE</scope>
</reference>
<name>A0A9P0L0T2_ACAOB</name>